<evidence type="ECO:0000259" key="11">
    <source>
        <dbReference type="PROSITE" id="PS50836"/>
    </source>
</evidence>
<keyword evidence="2" id="KW-0813">Transport</keyword>
<gene>
    <name evidence="12" type="ORF">Bca52824_030772</name>
</gene>
<dbReference type="InterPro" id="IPR017214">
    <property type="entry name" value="UCP037471"/>
</dbReference>
<dbReference type="Pfam" id="PF04526">
    <property type="entry name" value="DUF568"/>
    <property type="match status" value="1"/>
</dbReference>
<name>A0A8X7V722_BRACI</name>
<dbReference type="OrthoDB" id="2419613at2759"/>
<keyword evidence="13" id="KW-1185">Reference proteome</keyword>
<dbReference type="PANTHER" id="PTHR23130:SF187">
    <property type="entry name" value="DOMON DOMAIN-CONTAINING PROTEIN"/>
    <property type="match status" value="1"/>
</dbReference>
<keyword evidence="5" id="KW-0249">Electron transport</keyword>
<dbReference type="GO" id="GO:0046872">
    <property type="term" value="F:metal ion binding"/>
    <property type="evidence" value="ECO:0007669"/>
    <property type="project" value="UniProtKB-KW"/>
</dbReference>
<evidence type="ECO:0000256" key="8">
    <source>
        <dbReference type="PIRSR" id="PIRSR037471-1"/>
    </source>
</evidence>
<evidence type="ECO:0000313" key="12">
    <source>
        <dbReference type="EMBL" id="KAG2302121.1"/>
    </source>
</evidence>
<comment type="caution">
    <text evidence="12">The sequence shown here is derived from an EMBL/GenBank/DDBJ whole genome shotgun (WGS) entry which is preliminary data.</text>
</comment>
<sequence length="362" mass="39423">MAKSSILLLYLSVFFFIITKLALAQTCSNYKFSSNTLFESCNDLPVLDSFLHYTYDSSSSSLQIAYRHTNLTSKKWVAWAVNPTSTGMVGAQAIVAYPQSDGSLRAYTSAITSYQTSLREAGLSFNVSELSATYQNNEMIIFATLTLPLANGGNINTVWQDGSLSGNNLLSHPTSGNNIRSVFTMNLLSGASGGAAGGDSKLKKRNWIHGVFNAVSWGVMMPIGAIIARYLKETQNQQDLLGSDFYLHVLLLTSLVLQVGLQVSSWAGNQPGFSLALTVLSVSLSSALQQAQVQSLLDHHTIGYTVIILAVVTFSKEVVEKGLHRYNHKAVLEAFKWYVVIKRRKAEQSAETSQLGHGGMSQ</sequence>
<evidence type="ECO:0000256" key="3">
    <source>
        <dbReference type="ARBA" id="ARBA00022692"/>
    </source>
</evidence>
<evidence type="ECO:0000256" key="9">
    <source>
        <dbReference type="SAM" id="Phobius"/>
    </source>
</evidence>
<dbReference type="GO" id="GO:0016020">
    <property type="term" value="C:membrane"/>
    <property type="evidence" value="ECO:0007669"/>
    <property type="project" value="UniProtKB-SubCell"/>
</dbReference>
<feature type="domain" description="DOMON" evidence="11">
    <location>
        <begin position="47"/>
        <end position="162"/>
    </location>
</feature>
<keyword evidence="8" id="KW-0479">Metal-binding</keyword>
<evidence type="ECO:0000256" key="2">
    <source>
        <dbReference type="ARBA" id="ARBA00022448"/>
    </source>
</evidence>
<feature type="transmembrane region" description="Helical" evidence="9">
    <location>
        <begin position="211"/>
        <end position="231"/>
    </location>
</feature>
<evidence type="ECO:0000256" key="4">
    <source>
        <dbReference type="ARBA" id="ARBA00022729"/>
    </source>
</evidence>
<keyword evidence="7 9" id="KW-0472">Membrane</keyword>
<dbReference type="AlphaFoldDB" id="A0A8X7V722"/>
<dbReference type="InterPro" id="IPR045265">
    <property type="entry name" value="AIR12_DOMON"/>
</dbReference>
<evidence type="ECO:0000256" key="10">
    <source>
        <dbReference type="SAM" id="SignalP"/>
    </source>
</evidence>
<feature type="binding site" description="axial binding residue" evidence="8">
    <location>
        <position position="299"/>
    </location>
    <ligand>
        <name>heme b</name>
        <dbReference type="ChEBI" id="CHEBI:60344"/>
        <label>1</label>
    </ligand>
    <ligandPart>
        <name>Fe</name>
        <dbReference type="ChEBI" id="CHEBI:18248"/>
    </ligandPart>
</feature>
<dbReference type="InterPro" id="IPR005018">
    <property type="entry name" value="DOMON_domain"/>
</dbReference>
<protein>
    <recommendedName>
        <fullName evidence="11">DOMON domain-containing protein</fullName>
    </recommendedName>
</protein>
<keyword evidence="6 9" id="KW-1133">Transmembrane helix</keyword>
<organism evidence="12 13">
    <name type="scientific">Brassica carinata</name>
    <name type="common">Ethiopian mustard</name>
    <name type="synonym">Abyssinian cabbage</name>
    <dbReference type="NCBI Taxonomy" id="52824"/>
    <lineage>
        <taxon>Eukaryota</taxon>
        <taxon>Viridiplantae</taxon>
        <taxon>Streptophyta</taxon>
        <taxon>Embryophyta</taxon>
        <taxon>Tracheophyta</taxon>
        <taxon>Spermatophyta</taxon>
        <taxon>Magnoliopsida</taxon>
        <taxon>eudicotyledons</taxon>
        <taxon>Gunneridae</taxon>
        <taxon>Pentapetalae</taxon>
        <taxon>rosids</taxon>
        <taxon>malvids</taxon>
        <taxon>Brassicales</taxon>
        <taxon>Brassicaceae</taxon>
        <taxon>Brassiceae</taxon>
        <taxon>Brassica</taxon>
    </lineage>
</organism>
<keyword evidence="3 9" id="KW-0812">Transmembrane</keyword>
<dbReference type="CDD" id="cd09629">
    <property type="entry name" value="DOMON_CIL1_like"/>
    <property type="match status" value="1"/>
</dbReference>
<keyword evidence="4 10" id="KW-0732">Signal</keyword>
<evidence type="ECO:0000256" key="7">
    <source>
        <dbReference type="ARBA" id="ARBA00023136"/>
    </source>
</evidence>
<reference evidence="12 13" key="1">
    <citation type="submission" date="2020-02" db="EMBL/GenBank/DDBJ databases">
        <authorList>
            <person name="Ma Q."/>
            <person name="Huang Y."/>
            <person name="Song X."/>
            <person name="Pei D."/>
        </authorList>
    </citation>
    <scope>NUCLEOTIDE SEQUENCE [LARGE SCALE GENOMIC DNA]</scope>
    <source>
        <strain evidence="12">Sxm20200214</strain>
        <tissue evidence="12">Leaf</tissue>
    </source>
</reference>
<dbReference type="PIRSF" id="PIRSF037471">
    <property type="entry name" value="UCP037471"/>
    <property type="match status" value="1"/>
</dbReference>
<dbReference type="SMART" id="SM00665">
    <property type="entry name" value="B561"/>
    <property type="match status" value="1"/>
</dbReference>
<accession>A0A8X7V722</accession>
<evidence type="ECO:0000313" key="13">
    <source>
        <dbReference type="Proteomes" id="UP000886595"/>
    </source>
</evidence>
<dbReference type="PROSITE" id="PS50836">
    <property type="entry name" value="DOMON"/>
    <property type="match status" value="1"/>
</dbReference>
<evidence type="ECO:0000256" key="6">
    <source>
        <dbReference type="ARBA" id="ARBA00022989"/>
    </source>
</evidence>
<comment type="subcellular location">
    <subcellularLocation>
        <location evidence="1">Membrane</location>
    </subcellularLocation>
</comment>
<dbReference type="Proteomes" id="UP000886595">
    <property type="component" value="Unassembled WGS sequence"/>
</dbReference>
<keyword evidence="8" id="KW-0408">Iron</keyword>
<feature type="signal peptide" evidence="10">
    <location>
        <begin position="1"/>
        <end position="24"/>
    </location>
</feature>
<feature type="chain" id="PRO_5036459173" description="DOMON domain-containing protein" evidence="10">
    <location>
        <begin position="25"/>
        <end position="362"/>
    </location>
</feature>
<feature type="transmembrane region" description="Helical" evidence="9">
    <location>
        <begin position="243"/>
        <end position="261"/>
    </location>
</feature>
<dbReference type="EMBL" id="JAAMPC010000007">
    <property type="protein sequence ID" value="KAG2302121.1"/>
    <property type="molecule type" value="Genomic_DNA"/>
</dbReference>
<dbReference type="InterPro" id="IPR006593">
    <property type="entry name" value="Cyt_b561/ferric_Rdtase_TM"/>
</dbReference>
<feature type="binding site" description="axial binding residue" evidence="8">
    <location>
        <position position="209"/>
    </location>
    <ligand>
        <name>heme b</name>
        <dbReference type="ChEBI" id="CHEBI:60344"/>
        <label>1</label>
    </ligand>
    <ligandPart>
        <name>Fe</name>
        <dbReference type="ChEBI" id="CHEBI:18248"/>
    </ligandPart>
</feature>
<evidence type="ECO:0000256" key="5">
    <source>
        <dbReference type="ARBA" id="ARBA00022982"/>
    </source>
</evidence>
<dbReference type="PANTHER" id="PTHR23130">
    <property type="entry name" value="CYTOCHROME B561 AND DOMON DOMAIN-CONTAINING PROTEIN"/>
    <property type="match status" value="1"/>
</dbReference>
<feature type="binding site" description="axial binding residue" evidence="8">
    <location>
        <position position="248"/>
    </location>
    <ligand>
        <name>heme b</name>
        <dbReference type="ChEBI" id="CHEBI:60344"/>
        <label>1</label>
    </ligand>
    <ligandPart>
        <name>Fe</name>
        <dbReference type="ChEBI" id="CHEBI:18248"/>
    </ligandPart>
</feature>
<proteinExistence type="predicted"/>
<evidence type="ECO:0000256" key="1">
    <source>
        <dbReference type="ARBA" id="ARBA00004370"/>
    </source>
</evidence>